<gene>
    <name evidence="1" type="ORF">K1T71_013749</name>
</gene>
<evidence type="ECO:0000313" key="1">
    <source>
        <dbReference type="EMBL" id="KAJ0170977.1"/>
    </source>
</evidence>
<evidence type="ECO:0000313" key="2">
    <source>
        <dbReference type="Proteomes" id="UP000824533"/>
    </source>
</evidence>
<keyword evidence="2" id="KW-1185">Reference proteome</keyword>
<dbReference type="EMBL" id="CM034412">
    <property type="protein sequence ID" value="KAJ0170977.1"/>
    <property type="molecule type" value="Genomic_DNA"/>
</dbReference>
<proteinExistence type="predicted"/>
<protein>
    <submittedName>
        <fullName evidence="1">Uncharacterized protein</fullName>
    </submittedName>
</protein>
<dbReference type="Proteomes" id="UP000824533">
    <property type="component" value="Linkage Group LG26"/>
</dbReference>
<accession>A0ACC1CHR1</accession>
<comment type="caution">
    <text evidence="1">The sequence shown here is derived from an EMBL/GenBank/DDBJ whole genome shotgun (WGS) entry which is preliminary data.</text>
</comment>
<reference evidence="1 2" key="1">
    <citation type="journal article" date="2021" name="Front. Genet.">
        <title>Chromosome-Level Genome Assembly Reveals Significant Gene Expansion in the Toll and IMD Signaling Pathways of Dendrolimus kikuchii.</title>
        <authorList>
            <person name="Zhou J."/>
            <person name="Wu P."/>
            <person name="Xiong Z."/>
            <person name="Liu N."/>
            <person name="Zhao N."/>
            <person name="Ji M."/>
            <person name="Qiu Y."/>
            <person name="Yang B."/>
        </authorList>
    </citation>
    <scope>NUCLEOTIDE SEQUENCE [LARGE SCALE GENOMIC DNA]</scope>
    <source>
        <strain evidence="1">Ann1</strain>
    </source>
</reference>
<organism evidence="1 2">
    <name type="scientific">Dendrolimus kikuchii</name>
    <dbReference type="NCBI Taxonomy" id="765133"/>
    <lineage>
        <taxon>Eukaryota</taxon>
        <taxon>Metazoa</taxon>
        <taxon>Ecdysozoa</taxon>
        <taxon>Arthropoda</taxon>
        <taxon>Hexapoda</taxon>
        <taxon>Insecta</taxon>
        <taxon>Pterygota</taxon>
        <taxon>Neoptera</taxon>
        <taxon>Endopterygota</taxon>
        <taxon>Lepidoptera</taxon>
        <taxon>Glossata</taxon>
        <taxon>Ditrysia</taxon>
        <taxon>Bombycoidea</taxon>
        <taxon>Lasiocampidae</taxon>
        <taxon>Dendrolimus</taxon>
    </lineage>
</organism>
<name>A0ACC1CHR1_9NEOP</name>
<sequence>MYFGGVEGGATHSNLVICDDKGKVVGKATGPGTNHWTLGIDECARRIIAMVQQAKEEACISPERPLDCLGLTLSGCEQESSNAELAARVKQLDCVAAKSIYVASDTAGSLFTGATNGGMVLIAGTGSNALLRTPDGEQYGCGGWGYLLGDEGSAYWIAHRAVKTIIDDVDGLKHAPHPTHEVWEVLRDHFKADTRADLLPHAYKDFNKSNFAESTA</sequence>